<evidence type="ECO:0000256" key="5">
    <source>
        <dbReference type="ARBA" id="ARBA00022989"/>
    </source>
</evidence>
<comment type="similarity">
    <text evidence="2">Belongs to the UPF0718 family.</text>
</comment>
<evidence type="ECO:0000256" key="3">
    <source>
        <dbReference type="ARBA" id="ARBA00022475"/>
    </source>
</evidence>
<feature type="transmembrane region" description="Helical" evidence="7">
    <location>
        <begin position="56"/>
        <end position="77"/>
    </location>
</feature>
<feature type="transmembrane region" description="Helical" evidence="7">
    <location>
        <begin position="256"/>
        <end position="278"/>
    </location>
</feature>
<dbReference type="InterPro" id="IPR005524">
    <property type="entry name" value="DUF318"/>
</dbReference>
<evidence type="ECO:0000313" key="8">
    <source>
        <dbReference type="EMBL" id="ERJ19200.1"/>
    </source>
</evidence>
<feature type="transmembrane region" description="Helical" evidence="7">
    <location>
        <begin position="365"/>
        <end position="383"/>
    </location>
</feature>
<dbReference type="eggNOG" id="COG0701">
    <property type="taxonomic scope" value="Bacteria"/>
</dbReference>
<dbReference type="PANTHER" id="PTHR34184:SF4">
    <property type="entry name" value="UPF0718 PROTEIN YCGR"/>
    <property type="match status" value="1"/>
</dbReference>
<dbReference type="Proteomes" id="UP000006242">
    <property type="component" value="Unassembled WGS sequence"/>
</dbReference>
<name>U2EMW8_9GAMM</name>
<sequence>MSIAVDIVVNTWLLFLKAAPWLLLGLVIAASIRAFVPQARIAGWLGGRGAWPTVKAALIGAPLPLCSCSVIPVAVGLHRSGASRASTTSFLIATPETGADSVGASYALLGPFFTVVRPAAAITSAVITGLASHLMPASRRSPTHSAGCCEKSRVKDDCCAPSPAQTTDPTDCCGEPSAHRSAGAAATRGVAPATADTSASAGCCASRDTPPGVGARLADGLHYAITRILDEFGLWLLVGLVVAGVTLSVVPPQTLATYGSGFTAMLIMLAISVPLYVCATQSTPIATALLAAGMSPGAVLVFLLAGPATNLATIGAVRQEFGSAFAGFYLGCMGACALAFGLATDAAVAAFGIDLATGVDADHAVMPLWLSLPSAVLLIAISIRPVRAPLLRWLKPA</sequence>
<organism evidence="8 9">
    <name type="scientific">Salinisphaera shabanensis E1L3A</name>
    <dbReference type="NCBI Taxonomy" id="1033802"/>
    <lineage>
        <taxon>Bacteria</taxon>
        <taxon>Pseudomonadati</taxon>
        <taxon>Pseudomonadota</taxon>
        <taxon>Gammaproteobacteria</taxon>
        <taxon>Salinisphaerales</taxon>
        <taxon>Salinisphaeraceae</taxon>
        <taxon>Salinisphaera</taxon>
    </lineage>
</organism>
<evidence type="ECO:0000256" key="6">
    <source>
        <dbReference type="ARBA" id="ARBA00023136"/>
    </source>
</evidence>
<dbReference type="GO" id="GO:0005886">
    <property type="term" value="C:plasma membrane"/>
    <property type="evidence" value="ECO:0007669"/>
    <property type="project" value="UniProtKB-SubCell"/>
</dbReference>
<proteinExistence type="inferred from homology"/>
<feature type="transmembrane region" description="Helical" evidence="7">
    <location>
        <begin position="285"/>
        <end position="306"/>
    </location>
</feature>
<evidence type="ECO:0000256" key="7">
    <source>
        <dbReference type="SAM" id="Phobius"/>
    </source>
</evidence>
<reference evidence="8 9" key="1">
    <citation type="journal article" date="2011" name="J. Bacteriol.">
        <title>Genome sequence of Salinisphaera shabanensis, a gammaproteobacterium from the harsh, variable environment of the brine-seawater interface of the Shaban Deep in the Red Sea.</title>
        <authorList>
            <person name="Antunes A."/>
            <person name="Alam I."/>
            <person name="Bajic V.B."/>
            <person name="Stingl U."/>
        </authorList>
    </citation>
    <scope>NUCLEOTIDE SEQUENCE [LARGE SCALE GENOMIC DNA]</scope>
    <source>
        <strain evidence="8 9">E1L3A</strain>
    </source>
</reference>
<accession>U2EMW8</accession>
<dbReference type="PANTHER" id="PTHR34184">
    <property type="entry name" value="UPF0718 PROTEIN YCGR"/>
    <property type="match status" value="1"/>
</dbReference>
<evidence type="ECO:0000256" key="1">
    <source>
        <dbReference type="ARBA" id="ARBA00004651"/>
    </source>
</evidence>
<dbReference type="EMBL" id="AFNV02000011">
    <property type="protein sequence ID" value="ERJ19200.1"/>
    <property type="molecule type" value="Genomic_DNA"/>
</dbReference>
<keyword evidence="9" id="KW-1185">Reference proteome</keyword>
<dbReference type="AlphaFoldDB" id="U2EMW8"/>
<comment type="subcellular location">
    <subcellularLocation>
        <location evidence="1">Cell membrane</location>
        <topology evidence="1">Multi-pass membrane protein</topology>
    </subcellularLocation>
</comment>
<feature type="transmembrane region" description="Helical" evidence="7">
    <location>
        <begin position="326"/>
        <end position="353"/>
    </location>
</feature>
<reference evidence="8 9" key="2">
    <citation type="journal article" date="2013" name="PLoS ONE">
        <title>INDIGO - INtegrated Data Warehouse of MIcrobial GenOmes with Examples from the Red Sea Extremophiles.</title>
        <authorList>
            <person name="Alam I."/>
            <person name="Antunes A."/>
            <person name="Kamau A.A."/>
            <person name="Ba Alawi W."/>
            <person name="Kalkatawi M."/>
            <person name="Stingl U."/>
            <person name="Bajic V.B."/>
        </authorList>
    </citation>
    <scope>NUCLEOTIDE SEQUENCE [LARGE SCALE GENOMIC DNA]</scope>
    <source>
        <strain evidence="8 9">E1L3A</strain>
    </source>
</reference>
<keyword evidence="4 7" id="KW-0812">Transmembrane</keyword>
<dbReference type="InterPro" id="IPR052923">
    <property type="entry name" value="UPF0718"/>
</dbReference>
<dbReference type="STRING" id="1033802.SSPSH_001808"/>
<protein>
    <submittedName>
        <fullName evidence="8">Membrane protein putative</fullName>
    </submittedName>
</protein>
<dbReference type="RefSeq" id="WP_006914790.1">
    <property type="nucleotide sequence ID" value="NZ_AFNV02000011.1"/>
</dbReference>
<comment type="caution">
    <text evidence="8">The sequence shown here is derived from an EMBL/GenBank/DDBJ whole genome shotgun (WGS) entry which is preliminary data.</text>
</comment>
<evidence type="ECO:0000256" key="4">
    <source>
        <dbReference type="ARBA" id="ARBA00022692"/>
    </source>
</evidence>
<dbReference type="OrthoDB" id="9810876at2"/>
<feature type="transmembrane region" description="Helical" evidence="7">
    <location>
        <begin position="232"/>
        <end position="250"/>
    </location>
</feature>
<feature type="transmembrane region" description="Helical" evidence="7">
    <location>
        <begin position="12"/>
        <end position="36"/>
    </location>
</feature>
<evidence type="ECO:0000313" key="9">
    <source>
        <dbReference type="Proteomes" id="UP000006242"/>
    </source>
</evidence>
<gene>
    <name evidence="8" type="ORF">SSPSH_001808</name>
</gene>
<keyword evidence="6 7" id="KW-0472">Membrane</keyword>
<keyword evidence="5 7" id="KW-1133">Transmembrane helix</keyword>
<dbReference type="Pfam" id="PF03773">
    <property type="entry name" value="ArsP_1"/>
    <property type="match status" value="1"/>
</dbReference>
<keyword evidence="3" id="KW-1003">Cell membrane</keyword>
<evidence type="ECO:0000256" key="2">
    <source>
        <dbReference type="ARBA" id="ARBA00006386"/>
    </source>
</evidence>
<dbReference type="NCBIfam" id="NF033936">
    <property type="entry name" value="CuZnOut_SO0444"/>
    <property type="match status" value="1"/>
</dbReference>